<protein>
    <submittedName>
        <fullName evidence="1">Uncharacterized protein</fullName>
    </submittedName>
</protein>
<sequence length="227" mass="24865">MSTEYYSETKSLAKQAPGLDQDWPNTYLRPLLECMGLADELYGHSTLACCEIIAEMCYKEVPMLCHQLTGDKELMDLFQAVCRQHMGPGTFEVITTSTPILVKFLALSIDVVSKKCLLTSQEALLSSARLEEATLASAMLAVAASRKSEEDEPAPSQDAADAIFTLATPSRAGSMSQAMSPAMPRPMPHGMAQPGNVACGWMMYSGYLGQNWWWNQQTGQRLPVEDA</sequence>
<evidence type="ECO:0000313" key="2">
    <source>
        <dbReference type="Proteomes" id="UP000604046"/>
    </source>
</evidence>
<organism evidence="1 2">
    <name type="scientific">Symbiodinium natans</name>
    <dbReference type="NCBI Taxonomy" id="878477"/>
    <lineage>
        <taxon>Eukaryota</taxon>
        <taxon>Sar</taxon>
        <taxon>Alveolata</taxon>
        <taxon>Dinophyceae</taxon>
        <taxon>Suessiales</taxon>
        <taxon>Symbiodiniaceae</taxon>
        <taxon>Symbiodinium</taxon>
    </lineage>
</organism>
<dbReference type="EMBL" id="CAJNDS010002735">
    <property type="protein sequence ID" value="CAE7578207.1"/>
    <property type="molecule type" value="Genomic_DNA"/>
</dbReference>
<keyword evidence="2" id="KW-1185">Reference proteome</keyword>
<evidence type="ECO:0000313" key="1">
    <source>
        <dbReference type="EMBL" id="CAE7578207.1"/>
    </source>
</evidence>
<dbReference type="AlphaFoldDB" id="A0A812UR50"/>
<name>A0A812UR50_9DINO</name>
<dbReference type="OrthoDB" id="442202at2759"/>
<accession>A0A812UR50</accession>
<proteinExistence type="predicted"/>
<reference evidence="1" key="1">
    <citation type="submission" date="2021-02" db="EMBL/GenBank/DDBJ databases">
        <authorList>
            <person name="Dougan E. K."/>
            <person name="Rhodes N."/>
            <person name="Thang M."/>
            <person name="Chan C."/>
        </authorList>
    </citation>
    <scope>NUCLEOTIDE SEQUENCE</scope>
</reference>
<dbReference type="Proteomes" id="UP000604046">
    <property type="component" value="Unassembled WGS sequence"/>
</dbReference>
<comment type="caution">
    <text evidence="1">The sequence shown here is derived from an EMBL/GenBank/DDBJ whole genome shotgun (WGS) entry which is preliminary data.</text>
</comment>
<gene>
    <name evidence="1" type="ORF">SNAT2548_LOCUS32991</name>
</gene>